<feature type="compositionally biased region" description="Basic and acidic residues" evidence="2">
    <location>
        <begin position="414"/>
        <end position="466"/>
    </location>
</feature>
<feature type="region of interest" description="Disordered" evidence="2">
    <location>
        <begin position="981"/>
        <end position="1010"/>
    </location>
</feature>
<evidence type="ECO:0000313" key="4">
    <source>
        <dbReference type="Proteomes" id="UP001498398"/>
    </source>
</evidence>
<feature type="compositionally biased region" description="Basic residues" evidence="2">
    <location>
        <begin position="467"/>
        <end position="479"/>
    </location>
</feature>
<sequence>MPRESGKRGAPSLLDATRQEWLNEKLTEYLKVSERKDKTRWLNGTVDAWFARFPYHLKDEPEEFRIITYLEKKSDASKPQSQPSHSANTLDSATSPNSPSTTQGVESTASSTSSDTGQQDGTTSVVAGYEKQLEEMSEQMLKELRSRRQAAKESILKDAALRKTVRSWFGQKRLQANNASGARNPFKTWFQHIKDKGRESTRAMPDYQWYLKSDQHGPKVKEEFEKRWKAMGKAEKYRLHYLCETAKEMLEAESDDVKNTLKEENEEDHRRRVQTANELLGGEEMTEAVAQDSVIKETCRKHIGVVAQPMVDGVNCHTDYICVMLCGRAPRPGESKFDLAVSGATSPKNGQKGLKIHEFRPEEFKTKMLNYFMDFLLETVDDAVPGEGLGHTLATTLPNPADDPTMLSFDDNAAKESETRGSEESRVVDTSKKNSAEDGTEKEGIRTKERGKEKGKEKGKERGKGKEGKRHKRKNVKAKGRSEVGEEEEAISSDSDRSSDSEDPKPNSPSSPNPPRRSTRPRPVPVNIKTFVERLPKDWLAPTVLDAIKRLPPSELMKVLKQLQTAADTRNVVEFNRQVMIFSREYPTYMTDAVIVEAQRKQAADKNQMGMEGEEGVEPMEGVENHHGKDVEPLQSRAESATDVAASSHDSLGDAVVSGDASSSHSFVDSSGGPLTQLDDPNFEADHQPGTGSLDAVAPVPVVSTSSHDSSFADSSLAPRDDSNLGLSGDDEAHHHGQEPMIPGTGSLDAVAPTFVEDDSNLGLAHHHGQEPIISGIGSSDANSGSGTGDNSDILVPVETRSFSLDRTNWPRWMHAAGDYLEGALGDMEKLGDRDICQALLREWNVFERWHGYDNPKNACFSSLGRPPAIGVWFKSGKKFRNFTPKELSDADVGNLHSTWPRWWSTINPDWRLRDENHTIVLGREETGNWSVLDKHGQCGLLSVIMCLVWWAQSISDKSQWLEATKDVLIALRGLNKGNRTRGVRRKRPEVEETDEVEPSKRRQTRGNRT</sequence>
<reference evidence="3 4" key="1">
    <citation type="submission" date="2024-01" db="EMBL/GenBank/DDBJ databases">
        <title>A draft genome for the cacao thread blight pathogen Marasmiellus scandens.</title>
        <authorList>
            <person name="Baruah I.K."/>
            <person name="Leung J."/>
            <person name="Bukari Y."/>
            <person name="Amoako-Attah I."/>
            <person name="Meinhardt L.W."/>
            <person name="Bailey B.A."/>
            <person name="Cohen S.P."/>
        </authorList>
    </citation>
    <scope>NUCLEOTIDE SEQUENCE [LARGE SCALE GENOMIC DNA]</scope>
    <source>
        <strain evidence="3 4">GH-19</strain>
    </source>
</reference>
<dbReference type="Proteomes" id="UP001498398">
    <property type="component" value="Unassembled WGS sequence"/>
</dbReference>
<accession>A0ABR1ILU7</accession>
<feature type="compositionally biased region" description="Pro residues" evidence="2">
    <location>
        <begin position="506"/>
        <end position="515"/>
    </location>
</feature>
<feature type="compositionally biased region" description="Polar residues" evidence="2">
    <location>
        <begin position="77"/>
        <end position="123"/>
    </location>
</feature>
<gene>
    <name evidence="3" type="ORF">VKT23_020012</name>
</gene>
<proteinExistence type="predicted"/>
<evidence type="ECO:0000313" key="3">
    <source>
        <dbReference type="EMBL" id="KAK7434734.1"/>
    </source>
</evidence>
<comment type="caution">
    <text evidence="3">The sequence shown here is derived from an EMBL/GenBank/DDBJ whole genome shotgun (WGS) entry which is preliminary data.</text>
</comment>
<organism evidence="3 4">
    <name type="scientific">Marasmiellus scandens</name>
    <dbReference type="NCBI Taxonomy" id="2682957"/>
    <lineage>
        <taxon>Eukaryota</taxon>
        <taxon>Fungi</taxon>
        <taxon>Dikarya</taxon>
        <taxon>Basidiomycota</taxon>
        <taxon>Agaricomycotina</taxon>
        <taxon>Agaricomycetes</taxon>
        <taxon>Agaricomycetidae</taxon>
        <taxon>Agaricales</taxon>
        <taxon>Marasmiineae</taxon>
        <taxon>Omphalotaceae</taxon>
        <taxon>Marasmiellus</taxon>
    </lineage>
</organism>
<feature type="compositionally biased region" description="Basic and acidic residues" evidence="2">
    <location>
        <begin position="494"/>
        <end position="505"/>
    </location>
</feature>
<name>A0ABR1ILU7_9AGAR</name>
<feature type="region of interest" description="Disordered" evidence="2">
    <location>
        <begin position="634"/>
        <end position="751"/>
    </location>
</feature>
<evidence type="ECO:0000256" key="2">
    <source>
        <dbReference type="SAM" id="MobiDB-lite"/>
    </source>
</evidence>
<keyword evidence="1" id="KW-0175">Coiled coil</keyword>
<protein>
    <submittedName>
        <fullName evidence="3">Uncharacterized protein</fullName>
    </submittedName>
</protein>
<evidence type="ECO:0000256" key="1">
    <source>
        <dbReference type="SAM" id="Coils"/>
    </source>
</evidence>
<feature type="compositionally biased region" description="Low complexity" evidence="2">
    <location>
        <begin position="653"/>
        <end position="673"/>
    </location>
</feature>
<feature type="compositionally biased region" description="Polar residues" evidence="2">
    <location>
        <begin position="777"/>
        <end position="791"/>
    </location>
</feature>
<feature type="region of interest" description="Disordered" evidence="2">
    <location>
        <begin position="771"/>
        <end position="793"/>
    </location>
</feature>
<feature type="region of interest" description="Disordered" evidence="2">
    <location>
        <begin position="414"/>
        <end position="525"/>
    </location>
</feature>
<dbReference type="EMBL" id="JBANRG010000117">
    <property type="protein sequence ID" value="KAK7434734.1"/>
    <property type="molecule type" value="Genomic_DNA"/>
</dbReference>
<keyword evidence="4" id="KW-1185">Reference proteome</keyword>
<feature type="coiled-coil region" evidence="1">
    <location>
        <begin position="126"/>
        <end position="154"/>
    </location>
</feature>
<feature type="region of interest" description="Disordered" evidence="2">
    <location>
        <begin position="74"/>
        <end position="123"/>
    </location>
</feature>
<feature type="compositionally biased region" description="Low complexity" evidence="2">
    <location>
        <begin position="696"/>
        <end position="716"/>
    </location>
</feature>